<dbReference type="PRINTS" id="PR00421">
    <property type="entry name" value="THIOREDOXIN"/>
</dbReference>
<keyword evidence="2" id="KW-0813">Transport</keyword>
<evidence type="ECO:0000259" key="10">
    <source>
        <dbReference type="PROSITE" id="PS51352"/>
    </source>
</evidence>
<dbReference type="CDD" id="cd02947">
    <property type="entry name" value="TRX_family"/>
    <property type="match status" value="1"/>
</dbReference>
<dbReference type="PIRSF" id="PIRSF000077">
    <property type="entry name" value="Thioredoxin"/>
    <property type="match status" value="1"/>
</dbReference>
<dbReference type="InterPro" id="IPR005746">
    <property type="entry name" value="Thioredoxin"/>
</dbReference>
<feature type="active site" description="Nucleophile" evidence="8">
    <location>
        <position position="31"/>
    </location>
</feature>
<evidence type="ECO:0000256" key="7">
    <source>
        <dbReference type="PIRNR" id="PIRNR000077"/>
    </source>
</evidence>
<evidence type="ECO:0000313" key="12">
    <source>
        <dbReference type="Proteomes" id="UP000228568"/>
    </source>
</evidence>
<evidence type="ECO:0000256" key="4">
    <source>
        <dbReference type="ARBA" id="ARBA00023157"/>
    </source>
</evidence>
<proteinExistence type="inferred from homology"/>
<feature type="active site" description="Nucleophile" evidence="8">
    <location>
        <position position="34"/>
    </location>
</feature>
<dbReference type="GO" id="GO:0045454">
    <property type="term" value="P:cell redox homeostasis"/>
    <property type="evidence" value="ECO:0007669"/>
    <property type="project" value="TreeGrafter"/>
</dbReference>
<evidence type="ECO:0000256" key="8">
    <source>
        <dbReference type="PIRSR" id="PIRSR000077-1"/>
    </source>
</evidence>
<dbReference type="GO" id="GO:0015035">
    <property type="term" value="F:protein-disulfide reductase activity"/>
    <property type="evidence" value="ECO:0007669"/>
    <property type="project" value="UniProtKB-UniRule"/>
</dbReference>
<comment type="caution">
    <text evidence="11">The sequence shown here is derived from an EMBL/GenBank/DDBJ whole genome shotgun (WGS) entry which is preliminary data.</text>
</comment>
<dbReference type="Pfam" id="PF00085">
    <property type="entry name" value="Thioredoxin"/>
    <property type="match status" value="1"/>
</dbReference>
<keyword evidence="5 9" id="KW-0676">Redox-active center</keyword>
<feature type="site" description="Contributes to redox potential value" evidence="8">
    <location>
        <position position="33"/>
    </location>
</feature>
<evidence type="ECO:0000256" key="1">
    <source>
        <dbReference type="ARBA" id="ARBA00008987"/>
    </source>
</evidence>
<evidence type="ECO:0000256" key="6">
    <source>
        <dbReference type="NCBIfam" id="TIGR01068"/>
    </source>
</evidence>
<keyword evidence="3" id="KW-0249">Electron transport</keyword>
<feature type="site" description="Contributes to redox potential value" evidence="8">
    <location>
        <position position="32"/>
    </location>
</feature>
<sequence>MSELVLTDDNFEAEALQSSVPVLVDFWAPWCGPCQMMGPIIEELASEYDVGKVKVAKLNVDENQAIAGKYRVMSIPTFLLIKGGEVVDQLVGGMTKEKLKEMVDKHV</sequence>
<feature type="domain" description="Thioredoxin" evidence="10">
    <location>
        <begin position="1"/>
        <end position="107"/>
    </location>
</feature>
<dbReference type="PANTHER" id="PTHR45663">
    <property type="entry name" value="GEO12009P1"/>
    <property type="match status" value="1"/>
</dbReference>
<protein>
    <recommendedName>
        <fullName evidence="6 7">Thioredoxin</fullName>
    </recommendedName>
</protein>
<dbReference type="SUPFAM" id="SSF52833">
    <property type="entry name" value="Thioredoxin-like"/>
    <property type="match status" value="1"/>
</dbReference>
<gene>
    <name evidence="11" type="primary">trxA</name>
    <name evidence="11" type="ORF">COX81_03955</name>
</gene>
<name>A0A2M7V6Q4_9BACT</name>
<dbReference type="GO" id="GO:0005829">
    <property type="term" value="C:cytosol"/>
    <property type="evidence" value="ECO:0007669"/>
    <property type="project" value="TreeGrafter"/>
</dbReference>
<dbReference type="Gene3D" id="3.40.30.10">
    <property type="entry name" value="Glutaredoxin"/>
    <property type="match status" value="1"/>
</dbReference>
<evidence type="ECO:0000313" key="11">
    <source>
        <dbReference type="EMBL" id="PIZ94358.1"/>
    </source>
</evidence>
<feature type="disulfide bond" description="Redox-active" evidence="9">
    <location>
        <begin position="31"/>
        <end position="34"/>
    </location>
</feature>
<evidence type="ECO:0000256" key="3">
    <source>
        <dbReference type="ARBA" id="ARBA00022982"/>
    </source>
</evidence>
<dbReference type="InterPro" id="IPR036249">
    <property type="entry name" value="Thioredoxin-like_sf"/>
</dbReference>
<dbReference type="PROSITE" id="PS51352">
    <property type="entry name" value="THIOREDOXIN_2"/>
    <property type="match status" value="1"/>
</dbReference>
<dbReference type="PROSITE" id="PS00194">
    <property type="entry name" value="THIOREDOXIN_1"/>
    <property type="match status" value="1"/>
</dbReference>
<organism evidence="11 12">
    <name type="scientific">Candidatus Magasanikbacteria bacterium CG_4_10_14_0_2_um_filter_37_12</name>
    <dbReference type="NCBI Taxonomy" id="1974637"/>
    <lineage>
        <taxon>Bacteria</taxon>
        <taxon>Candidatus Magasanikiibacteriota</taxon>
    </lineage>
</organism>
<comment type="similarity">
    <text evidence="1 7">Belongs to the thioredoxin family.</text>
</comment>
<keyword evidence="4 9" id="KW-1015">Disulfide bond</keyword>
<dbReference type="PANTHER" id="PTHR45663:SF11">
    <property type="entry name" value="GEO12009P1"/>
    <property type="match status" value="1"/>
</dbReference>
<feature type="site" description="Deprotonates C-terminal active site Cys" evidence="8">
    <location>
        <position position="25"/>
    </location>
</feature>
<evidence type="ECO:0000256" key="9">
    <source>
        <dbReference type="PIRSR" id="PIRSR000077-4"/>
    </source>
</evidence>
<dbReference type="NCBIfam" id="TIGR01068">
    <property type="entry name" value="thioredoxin"/>
    <property type="match status" value="1"/>
</dbReference>
<evidence type="ECO:0000256" key="5">
    <source>
        <dbReference type="ARBA" id="ARBA00023284"/>
    </source>
</evidence>
<accession>A0A2M7V6Q4</accession>
<dbReference type="EMBL" id="PFPK01000046">
    <property type="protein sequence ID" value="PIZ94358.1"/>
    <property type="molecule type" value="Genomic_DNA"/>
</dbReference>
<dbReference type="AlphaFoldDB" id="A0A2M7V6Q4"/>
<evidence type="ECO:0000256" key="2">
    <source>
        <dbReference type="ARBA" id="ARBA00022448"/>
    </source>
</evidence>
<dbReference type="InterPro" id="IPR013766">
    <property type="entry name" value="Thioredoxin_domain"/>
</dbReference>
<dbReference type="Proteomes" id="UP000228568">
    <property type="component" value="Unassembled WGS sequence"/>
</dbReference>
<dbReference type="FunFam" id="3.40.30.10:FF:000001">
    <property type="entry name" value="Thioredoxin"/>
    <property type="match status" value="1"/>
</dbReference>
<dbReference type="InterPro" id="IPR017937">
    <property type="entry name" value="Thioredoxin_CS"/>
</dbReference>
<reference evidence="12" key="1">
    <citation type="submission" date="2017-09" db="EMBL/GenBank/DDBJ databases">
        <title>Depth-based differentiation of microbial function through sediment-hosted aquifers and enrichment of novel symbionts in the deep terrestrial subsurface.</title>
        <authorList>
            <person name="Probst A.J."/>
            <person name="Ladd B."/>
            <person name="Jarett J.K."/>
            <person name="Geller-Mcgrath D.E."/>
            <person name="Sieber C.M.K."/>
            <person name="Emerson J.B."/>
            <person name="Anantharaman K."/>
            <person name="Thomas B.C."/>
            <person name="Malmstrom R."/>
            <person name="Stieglmeier M."/>
            <person name="Klingl A."/>
            <person name="Woyke T."/>
            <person name="Ryan C.M."/>
            <person name="Banfield J.F."/>
        </authorList>
    </citation>
    <scope>NUCLEOTIDE SEQUENCE [LARGE SCALE GENOMIC DNA]</scope>
</reference>